<evidence type="ECO:0000256" key="2">
    <source>
        <dbReference type="SAM" id="Phobius"/>
    </source>
</evidence>
<evidence type="ECO:0000256" key="1">
    <source>
        <dbReference type="SAM" id="MobiDB-lite"/>
    </source>
</evidence>
<feature type="region of interest" description="Disordered" evidence="1">
    <location>
        <begin position="1"/>
        <end position="29"/>
    </location>
</feature>
<feature type="transmembrane region" description="Helical" evidence="2">
    <location>
        <begin position="71"/>
        <end position="90"/>
    </location>
</feature>
<accession>A0A3G1ZKR1</accession>
<reference evidence="3 4" key="1">
    <citation type="journal article" date="2018" name="Genes (Basel)">
        <title>Complete Genome Sequence of the Model Halovirus PhiH1 (PhiH1).</title>
        <authorList>
            <person name="Dyall-Smith M."/>
            <person name="Pfeifer F."/>
            <person name="Witte A."/>
            <person name="Oesterhelt D."/>
            <person name="Pfeiffer F."/>
        </authorList>
    </citation>
    <scope>NUCLEOTIDE SEQUENCE [LARGE SCALE GENOMIC DNA]</scope>
    <source>
        <strain evidence="3">Variant phiH1</strain>
    </source>
</reference>
<feature type="compositionally biased region" description="Acidic residues" evidence="1">
    <location>
        <begin position="11"/>
        <end position="24"/>
    </location>
</feature>
<feature type="transmembrane region" description="Helical" evidence="2">
    <location>
        <begin position="39"/>
        <end position="65"/>
    </location>
</feature>
<keyword evidence="2" id="KW-0812">Transmembrane</keyword>
<sequence length="98" mass="10322">MTETDQRENPDGDADPSLDDEEVTTTDGTRRRWWATNDVLSGLLLGSLTVLLAAGAHGVITLSAIPASWAATYLAVCGAAAAWSFGAEAIKAWRDSSN</sequence>
<keyword evidence="2" id="KW-0472">Membrane</keyword>
<organism evidence="3 4">
    <name type="scientific">Halobacterium phage phiH</name>
    <name type="common">Bacteriophage phi-H</name>
    <dbReference type="NCBI Taxonomy" id="169684"/>
    <lineage>
        <taxon>Viruses</taxon>
        <taxon>Duplodnaviria</taxon>
        <taxon>Heunggongvirae</taxon>
        <taxon>Uroviricota</taxon>
        <taxon>Caudoviricetes</taxon>
        <taxon>Vertoviridae</taxon>
        <taxon>Myohalovirus</taxon>
        <taxon>Myohalovirus spontanei</taxon>
        <taxon>Myohalovirus phiH</taxon>
    </lineage>
</organism>
<proteinExistence type="predicted"/>
<dbReference type="Proteomes" id="UP000277198">
    <property type="component" value="Segment"/>
</dbReference>
<evidence type="ECO:0000313" key="4">
    <source>
        <dbReference type="Proteomes" id="UP000277198"/>
    </source>
</evidence>
<organismHost>
    <name type="scientific">Halobacterium salinarum</name>
    <name type="common">Halobacterium halobium</name>
    <dbReference type="NCBI Taxonomy" id="2242"/>
</organismHost>
<keyword evidence="4" id="KW-1185">Reference proteome</keyword>
<name>A0A3G1ZKR1_BPPHH</name>
<gene>
    <name evidence="3" type="ORF">PhiH1_200</name>
</gene>
<protein>
    <submittedName>
        <fullName evidence="3">Uncharacterized protein</fullName>
    </submittedName>
</protein>
<evidence type="ECO:0000313" key="3">
    <source>
        <dbReference type="EMBL" id="AYM00286.1"/>
    </source>
</evidence>
<keyword evidence="2" id="KW-1133">Transmembrane helix</keyword>
<dbReference type="EMBL" id="MK002701">
    <property type="protein sequence ID" value="AYM00286.1"/>
    <property type="molecule type" value="Genomic_DNA"/>
</dbReference>
<feature type="compositionally biased region" description="Basic and acidic residues" evidence="1">
    <location>
        <begin position="1"/>
        <end position="10"/>
    </location>
</feature>